<name>A0A4R5QF89_9PROT</name>
<keyword evidence="4" id="KW-1185">Reference proteome</keyword>
<dbReference type="Gene3D" id="3.40.50.720">
    <property type="entry name" value="NAD(P)-binding Rossmann-like Domain"/>
    <property type="match status" value="1"/>
</dbReference>
<dbReference type="EMBL" id="SMSJ01000016">
    <property type="protein sequence ID" value="TDH61900.1"/>
    <property type="molecule type" value="Genomic_DNA"/>
</dbReference>
<dbReference type="Pfam" id="PF08421">
    <property type="entry name" value="Methyltransf_13"/>
    <property type="match status" value="1"/>
</dbReference>
<dbReference type="InterPro" id="IPR038576">
    <property type="entry name" value="Methyltransf_Zn-bd_dom_put_sf"/>
</dbReference>
<protein>
    <submittedName>
        <fullName evidence="3">Uncharacterized protein</fullName>
    </submittedName>
</protein>
<dbReference type="InterPro" id="IPR013691">
    <property type="entry name" value="MeTrfase_14"/>
</dbReference>
<evidence type="ECO:0000313" key="3">
    <source>
        <dbReference type="EMBL" id="TDH61900.1"/>
    </source>
</evidence>
<feature type="domain" description="C-methyltransferase" evidence="2">
    <location>
        <begin position="252"/>
        <end position="405"/>
    </location>
</feature>
<gene>
    <name evidence="3" type="ORF">E2C06_14235</name>
</gene>
<evidence type="ECO:0000313" key="4">
    <source>
        <dbReference type="Proteomes" id="UP000295096"/>
    </source>
</evidence>
<dbReference type="InterPro" id="IPR013630">
    <property type="entry name" value="Methyltransf_Zn-bd_dom_put"/>
</dbReference>
<reference evidence="3 4" key="1">
    <citation type="journal article" date="2016" name="J. Microbiol.">
        <title>Dankookia rubra gen. nov., sp. nov., an alphaproteobacterium isolated from sediment of a shallow stream.</title>
        <authorList>
            <person name="Kim W.H."/>
            <person name="Kim D.H."/>
            <person name="Kang K."/>
            <person name="Ahn T.Y."/>
        </authorList>
    </citation>
    <scope>NUCLEOTIDE SEQUENCE [LARGE SCALE GENOMIC DNA]</scope>
    <source>
        <strain evidence="3 4">JCM30602</strain>
    </source>
</reference>
<dbReference type="Pfam" id="PF08484">
    <property type="entry name" value="Methyltransf_14"/>
    <property type="match status" value="1"/>
</dbReference>
<feature type="domain" description="Methyltransferase putative zinc binding" evidence="1">
    <location>
        <begin position="42"/>
        <end position="92"/>
    </location>
</feature>
<comment type="caution">
    <text evidence="3">The sequence shown here is derived from an EMBL/GenBank/DDBJ whole genome shotgun (WGS) entry which is preliminary data.</text>
</comment>
<proteinExistence type="predicted"/>
<dbReference type="AlphaFoldDB" id="A0A4R5QF89"/>
<dbReference type="OrthoDB" id="9815644at2"/>
<organism evidence="3 4">
    <name type="scientific">Dankookia rubra</name>
    <dbReference type="NCBI Taxonomy" id="1442381"/>
    <lineage>
        <taxon>Bacteria</taxon>
        <taxon>Pseudomonadati</taxon>
        <taxon>Pseudomonadota</taxon>
        <taxon>Alphaproteobacteria</taxon>
        <taxon>Acetobacterales</taxon>
        <taxon>Roseomonadaceae</taxon>
        <taxon>Dankookia</taxon>
    </lineage>
</organism>
<sequence length="410" mass="42074">MVRPGDAGVMQRRSVLGTSLARDMDREAGGLDLFKPGQGQTCRGCGATLTEEVADLGLVPLSVDPVRAAAGVRTVCAPLRAFVCGDCRLVQVASGGAVLRDPAPCPPDGFAGIIATRLRLGPGTPVAAFDATVLAPFRDRDIPAQAVPTGALSALRLREALPPPVLLLAGPLLATAMDLADALAGVRALLAPGGVAVFDIPDLMARLAGNRFDLLAHAVPALPSLLVAEMLLWQHGLVLFEIEAVPGPGPWLRLLVRHEEDATKPIAGTVLGRREAERAAGLEGPAAYHRAAVAVAEARLAVLDLLVGARRDGRVVAGFGAGTAAATLAAATGLGPGLIGFTVHPEVGQSGLELPGSQVPILPPAALDEVQPDLLLVLDGTAAVAARAELARHCRWDGRLALPLPVLTIV</sequence>
<accession>A0A4R5QF89</accession>
<evidence type="ECO:0000259" key="2">
    <source>
        <dbReference type="Pfam" id="PF08484"/>
    </source>
</evidence>
<dbReference type="Proteomes" id="UP000295096">
    <property type="component" value="Unassembled WGS sequence"/>
</dbReference>
<evidence type="ECO:0000259" key="1">
    <source>
        <dbReference type="Pfam" id="PF08421"/>
    </source>
</evidence>
<dbReference type="Gene3D" id="6.20.50.110">
    <property type="entry name" value="Methyltransferase, zinc-binding domain"/>
    <property type="match status" value="1"/>
</dbReference>